<reference evidence="2" key="1">
    <citation type="submission" date="2017-02" db="EMBL/GenBank/DDBJ databases">
        <authorList>
            <person name="Varghese N."/>
            <person name="Submissions S."/>
        </authorList>
    </citation>
    <scope>NUCLEOTIDE SEQUENCE [LARGE SCALE GENOMIC DNA]</scope>
    <source>
        <strain evidence="2">DSM 22224</strain>
    </source>
</reference>
<evidence type="ECO:0000313" key="2">
    <source>
        <dbReference type="Proteomes" id="UP000190367"/>
    </source>
</evidence>
<dbReference type="STRING" id="634771.SAMN04488128_103943"/>
<proteinExistence type="predicted"/>
<dbReference type="Proteomes" id="UP000190367">
    <property type="component" value="Unassembled WGS sequence"/>
</dbReference>
<dbReference type="AlphaFoldDB" id="A0A1T4T1L8"/>
<gene>
    <name evidence="1" type="ORF">SAMN04488128_103943</name>
</gene>
<accession>A0A1T4T1L8</accession>
<name>A0A1T4T1L8_9BACT</name>
<protein>
    <submittedName>
        <fullName evidence="1">Uncharacterized protein</fullName>
    </submittedName>
</protein>
<keyword evidence="2" id="KW-1185">Reference proteome</keyword>
<sequence>MKKKTKKKLDITKMKLVKLNEAGQKKAEKATIPPNTFWCTTTGLV</sequence>
<dbReference type="EMBL" id="FUWZ01000003">
    <property type="protein sequence ID" value="SKA34058.1"/>
    <property type="molecule type" value="Genomic_DNA"/>
</dbReference>
<organism evidence="1 2">
    <name type="scientific">Chitinophaga eiseniae</name>
    <dbReference type="NCBI Taxonomy" id="634771"/>
    <lineage>
        <taxon>Bacteria</taxon>
        <taxon>Pseudomonadati</taxon>
        <taxon>Bacteroidota</taxon>
        <taxon>Chitinophagia</taxon>
        <taxon>Chitinophagales</taxon>
        <taxon>Chitinophagaceae</taxon>
        <taxon>Chitinophaga</taxon>
    </lineage>
</organism>
<dbReference type="RefSeq" id="WP_159456130.1">
    <property type="nucleotide sequence ID" value="NZ_FUWZ01000003.1"/>
</dbReference>
<evidence type="ECO:0000313" key="1">
    <source>
        <dbReference type="EMBL" id="SKA34058.1"/>
    </source>
</evidence>